<organism evidence="2 3">
    <name type="scientific">Vespula squamosa</name>
    <name type="common">Southern yellow jacket</name>
    <name type="synonym">Wasp</name>
    <dbReference type="NCBI Taxonomy" id="30214"/>
    <lineage>
        <taxon>Eukaryota</taxon>
        <taxon>Metazoa</taxon>
        <taxon>Ecdysozoa</taxon>
        <taxon>Arthropoda</taxon>
        <taxon>Hexapoda</taxon>
        <taxon>Insecta</taxon>
        <taxon>Pterygota</taxon>
        <taxon>Neoptera</taxon>
        <taxon>Endopterygota</taxon>
        <taxon>Hymenoptera</taxon>
        <taxon>Apocrita</taxon>
        <taxon>Aculeata</taxon>
        <taxon>Vespoidea</taxon>
        <taxon>Vespidae</taxon>
        <taxon>Vespinae</taxon>
        <taxon>Vespula</taxon>
    </lineage>
</organism>
<keyword evidence="3" id="KW-1185">Reference proteome</keyword>
<evidence type="ECO:0000313" key="2">
    <source>
        <dbReference type="EMBL" id="KAL2715516.1"/>
    </source>
</evidence>
<gene>
    <name evidence="2" type="ORF">V1478_015214</name>
</gene>
<dbReference type="AlphaFoldDB" id="A0ABD2A4G4"/>
<keyword evidence="1" id="KW-1133">Transmembrane helix</keyword>
<comment type="caution">
    <text evidence="2">The sequence shown here is derived from an EMBL/GenBank/DDBJ whole genome shotgun (WGS) entry which is preliminary data.</text>
</comment>
<sequence>MYHYVHCTRSKKKIKCLPLKSIIISYNADIYACHRDYSDISEKVFVIKTNANLIGVLCFILKIMKYVSSIVTMMTYKVYFPKI</sequence>
<feature type="transmembrane region" description="Helical" evidence="1">
    <location>
        <begin position="53"/>
        <end position="76"/>
    </location>
</feature>
<evidence type="ECO:0000256" key="1">
    <source>
        <dbReference type="SAM" id="Phobius"/>
    </source>
</evidence>
<evidence type="ECO:0000313" key="3">
    <source>
        <dbReference type="Proteomes" id="UP001607302"/>
    </source>
</evidence>
<proteinExistence type="predicted"/>
<dbReference type="EMBL" id="JAUDFV010000155">
    <property type="protein sequence ID" value="KAL2715516.1"/>
    <property type="molecule type" value="Genomic_DNA"/>
</dbReference>
<protein>
    <submittedName>
        <fullName evidence="2">Uncharacterized protein</fullName>
    </submittedName>
</protein>
<keyword evidence="1" id="KW-0812">Transmembrane</keyword>
<dbReference type="Proteomes" id="UP001607302">
    <property type="component" value="Unassembled WGS sequence"/>
</dbReference>
<name>A0ABD2A4G4_VESSQ</name>
<accession>A0ABD2A4G4</accession>
<keyword evidence="1" id="KW-0472">Membrane</keyword>
<reference evidence="2 3" key="1">
    <citation type="journal article" date="2024" name="Ann. Entomol. Soc. Am.">
        <title>Genomic analyses of the southern and eastern yellowjacket wasps (Hymenoptera: Vespidae) reveal evolutionary signatures of social life.</title>
        <authorList>
            <person name="Catto M.A."/>
            <person name="Caine P.B."/>
            <person name="Orr S.E."/>
            <person name="Hunt B.G."/>
            <person name="Goodisman M.A.D."/>
        </authorList>
    </citation>
    <scope>NUCLEOTIDE SEQUENCE [LARGE SCALE GENOMIC DNA]</scope>
    <source>
        <strain evidence="2">233</strain>
        <tissue evidence="2">Head and thorax</tissue>
    </source>
</reference>